<dbReference type="AlphaFoldDB" id="A0A382RW04"/>
<dbReference type="EMBL" id="UINC01124291">
    <property type="protein sequence ID" value="SVD01335.1"/>
    <property type="molecule type" value="Genomic_DNA"/>
</dbReference>
<protein>
    <submittedName>
        <fullName evidence="1">Uncharacterized protein</fullName>
    </submittedName>
</protein>
<sequence>MPIYTLLHRIFYPHDRASGITILHGL</sequence>
<feature type="non-terminal residue" evidence="1">
    <location>
        <position position="26"/>
    </location>
</feature>
<proteinExistence type="predicted"/>
<name>A0A382RW04_9ZZZZ</name>
<gene>
    <name evidence="1" type="ORF">METZ01_LOCUS354189</name>
</gene>
<reference evidence="1" key="1">
    <citation type="submission" date="2018-05" db="EMBL/GenBank/DDBJ databases">
        <authorList>
            <person name="Lanie J.A."/>
            <person name="Ng W.-L."/>
            <person name="Kazmierczak K.M."/>
            <person name="Andrzejewski T.M."/>
            <person name="Davidsen T.M."/>
            <person name="Wayne K.J."/>
            <person name="Tettelin H."/>
            <person name="Glass J.I."/>
            <person name="Rusch D."/>
            <person name="Podicherti R."/>
            <person name="Tsui H.-C.T."/>
            <person name="Winkler M.E."/>
        </authorList>
    </citation>
    <scope>NUCLEOTIDE SEQUENCE</scope>
</reference>
<evidence type="ECO:0000313" key="1">
    <source>
        <dbReference type="EMBL" id="SVD01335.1"/>
    </source>
</evidence>
<accession>A0A382RW04</accession>
<organism evidence="1">
    <name type="scientific">marine metagenome</name>
    <dbReference type="NCBI Taxonomy" id="408172"/>
    <lineage>
        <taxon>unclassified sequences</taxon>
        <taxon>metagenomes</taxon>
        <taxon>ecological metagenomes</taxon>
    </lineage>
</organism>